<dbReference type="EMBL" id="VIWP01000003">
    <property type="protein sequence ID" value="TWF54835.1"/>
    <property type="molecule type" value="Genomic_DNA"/>
</dbReference>
<sequence>MTMKPLICAAALGLLVATPVFALDPIPGSLTYQGQQRQHLQKAPVGSSFTYDFSYAGSGYTERYIVQPDRSLKLVDRIKRHDH</sequence>
<proteinExistence type="predicted"/>
<dbReference type="Proteomes" id="UP000320653">
    <property type="component" value="Unassembled WGS sequence"/>
</dbReference>
<evidence type="ECO:0008006" key="4">
    <source>
        <dbReference type="Google" id="ProtNLM"/>
    </source>
</evidence>
<comment type="caution">
    <text evidence="2">The sequence shown here is derived from an EMBL/GenBank/DDBJ whole genome shotgun (WGS) entry which is preliminary data.</text>
</comment>
<keyword evidence="1" id="KW-0732">Signal</keyword>
<name>A0A561QWT7_9HYPH</name>
<evidence type="ECO:0000256" key="1">
    <source>
        <dbReference type="SAM" id="SignalP"/>
    </source>
</evidence>
<accession>A0A561QWT7</accession>
<evidence type="ECO:0000313" key="2">
    <source>
        <dbReference type="EMBL" id="TWF54835.1"/>
    </source>
</evidence>
<evidence type="ECO:0000313" key="3">
    <source>
        <dbReference type="Proteomes" id="UP000320653"/>
    </source>
</evidence>
<protein>
    <recommendedName>
        <fullName evidence="4">YpeB-like protein with protease inhibitory function</fullName>
    </recommendedName>
</protein>
<organism evidence="2 3">
    <name type="scientific">Neorhizobium alkalisoli</name>
    <dbReference type="NCBI Taxonomy" id="528178"/>
    <lineage>
        <taxon>Bacteria</taxon>
        <taxon>Pseudomonadati</taxon>
        <taxon>Pseudomonadota</taxon>
        <taxon>Alphaproteobacteria</taxon>
        <taxon>Hyphomicrobiales</taxon>
        <taxon>Rhizobiaceae</taxon>
        <taxon>Rhizobium/Agrobacterium group</taxon>
        <taxon>Neorhizobium</taxon>
    </lineage>
</organism>
<dbReference type="AlphaFoldDB" id="A0A561QWT7"/>
<reference evidence="2 3" key="1">
    <citation type="submission" date="2019-06" db="EMBL/GenBank/DDBJ databases">
        <title>Sorghum-associated microbial communities from plants grown in Nebraska, USA.</title>
        <authorList>
            <person name="Schachtman D."/>
        </authorList>
    </citation>
    <scope>NUCLEOTIDE SEQUENCE [LARGE SCALE GENOMIC DNA]</scope>
    <source>
        <strain evidence="2 3">1225</strain>
    </source>
</reference>
<gene>
    <name evidence="2" type="ORF">FHW37_103706</name>
</gene>
<dbReference type="RefSeq" id="WP_348642841.1">
    <property type="nucleotide sequence ID" value="NZ_VIWP01000003.1"/>
</dbReference>
<feature type="chain" id="PRO_5021902781" description="YpeB-like protein with protease inhibitory function" evidence="1">
    <location>
        <begin position="23"/>
        <end position="83"/>
    </location>
</feature>
<keyword evidence="3" id="KW-1185">Reference proteome</keyword>
<feature type="signal peptide" evidence="1">
    <location>
        <begin position="1"/>
        <end position="22"/>
    </location>
</feature>